<sequence length="399" mass="44080">MAFNPSVFKQHFPYLQQADAVVYLDSAATALKPQVLTDATIAFYQSAGSVHRSQYDEKQTALFEQARENVKNFIGAESEETIIWTSGTTHAINCVARGLSHQLHPKAEIIISEADHHANFVTWSEIARQYGATLHILPINEQWLIEEQDLIAVLNTNTVLVALNMVSNVTGTEQPVANLIKLIRQHSHALVLVDAAQAISHLPIDLQRLDADFIAFSAHKLYGPNGLGVLSGKRHALEQLHPLLYGGKMVERVSAQHIRFAELPYRLEAGTPNIAGVIGFNAVLEWLSQWDLTAAEQHAIALAEQCKMRLKNYPHCQLFLSPQPSSIVCFVFNGIATSDIATLLSEQNIALRAGEHCAQPYLARLGQYSTLRLSFAPYNQQADVDAFFSALDNALALLD</sequence>
<dbReference type="GO" id="GO:0031071">
    <property type="term" value="F:cysteine desulfurase activity"/>
    <property type="evidence" value="ECO:0007669"/>
    <property type="project" value="UniProtKB-EC"/>
</dbReference>
<organism evidence="9">
    <name type="scientific">Pasteurella multocida</name>
    <dbReference type="NCBI Taxonomy" id="747"/>
    <lineage>
        <taxon>Bacteria</taxon>
        <taxon>Pseudomonadati</taxon>
        <taxon>Pseudomonadota</taxon>
        <taxon>Gammaproteobacteria</taxon>
        <taxon>Pasteurellales</taxon>
        <taxon>Pasteurellaceae</taxon>
        <taxon>Pasteurella</taxon>
    </lineage>
</organism>
<dbReference type="PANTHER" id="PTHR43586:SF8">
    <property type="entry name" value="CYSTEINE DESULFURASE 1, CHLOROPLASTIC"/>
    <property type="match status" value="1"/>
</dbReference>
<comment type="function">
    <text evidence="2">Catalyzes the removal of elemental sulfur and selenium atoms from L-cysteine, L-cystine, L-selenocysteine, and L-selenocystine to produce L-alanine.</text>
</comment>
<reference evidence="9" key="1">
    <citation type="submission" date="2015-01" db="EMBL/GenBank/DDBJ databases">
        <title>Draft genome sequence of Pasteurella multocida isolated from alpaca pneumonia.</title>
        <authorList>
            <person name="Maturrano L."/>
            <person name="Hurtado R."/>
            <person name="Allasi N."/>
            <person name="Juscamayta E."/>
            <person name="Fernandez D."/>
            <person name="Maximiliano J."/>
            <person name="Rimac R."/>
            <person name="Rosadio R."/>
        </authorList>
    </citation>
    <scope>NUCLEOTIDE SEQUENCE</scope>
    <source>
        <strain evidence="9">UNMSM</strain>
    </source>
</reference>
<evidence type="ECO:0000256" key="6">
    <source>
        <dbReference type="ARBA" id="ARBA00022898"/>
    </source>
</evidence>
<dbReference type="PIRSF" id="PIRSF005572">
    <property type="entry name" value="NifS"/>
    <property type="match status" value="1"/>
</dbReference>
<dbReference type="SUPFAM" id="SSF53383">
    <property type="entry name" value="PLP-dependent transferases"/>
    <property type="match status" value="1"/>
</dbReference>
<dbReference type="InterPro" id="IPR000192">
    <property type="entry name" value="Aminotrans_V_dom"/>
</dbReference>
<dbReference type="PANTHER" id="PTHR43586">
    <property type="entry name" value="CYSTEINE DESULFURASE"/>
    <property type="match status" value="1"/>
</dbReference>
<dbReference type="InterPro" id="IPR015424">
    <property type="entry name" value="PyrdxlP-dep_Trfase"/>
</dbReference>
<protein>
    <recommendedName>
        <fullName evidence="5">Probable cysteine desulfurase</fullName>
        <ecNumber evidence="4">2.8.1.7</ecNumber>
    </recommendedName>
</protein>
<name>A0A126QI40_PASMD</name>
<dbReference type="InterPro" id="IPR015421">
    <property type="entry name" value="PyrdxlP-dep_Trfase_major"/>
</dbReference>
<evidence type="ECO:0000256" key="1">
    <source>
        <dbReference type="ARBA" id="ARBA00001933"/>
    </source>
</evidence>
<dbReference type="Gene3D" id="3.90.1150.10">
    <property type="entry name" value="Aspartate Aminotransferase, domain 1"/>
    <property type="match status" value="1"/>
</dbReference>
<dbReference type="EC" id="2.8.1.7" evidence="4"/>
<keyword evidence="6" id="KW-0663">Pyridoxal phosphate</keyword>
<evidence type="ECO:0000259" key="8">
    <source>
        <dbReference type="Pfam" id="PF00266"/>
    </source>
</evidence>
<evidence type="ECO:0000256" key="4">
    <source>
        <dbReference type="ARBA" id="ARBA00012239"/>
    </source>
</evidence>
<evidence type="ECO:0000256" key="2">
    <source>
        <dbReference type="ARBA" id="ARBA00002824"/>
    </source>
</evidence>
<feature type="domain" description="Aminotransferase class V" evidence="8">
    <location>
        <begin position="22"/>
        <end position="387"/>
    </location>
</feature>
<dbReference type="Pfam" id="PF00266">
    <property type="entry name" value="Aminotran_5"/>
    <property type="match status" value="1"/>
</dbReference>
<dbReference type="InterPro" id="IPR016454">
    <property type="entry name" value="Cysteine_dSase"/>
</dbReference>
<evidence type="ECO:0000256" key="7">
    <source>
        <dbReference type="ARBA" id="ARBA00050776"/>
    </source>
</evidence>
<comment type="cofactor">
    <cofactor evidence="1">
        <name>pyridoxal 5'-phosphate</name>
        <dbReference type="ChEBI" id="CHEBI:597326"/>
    </cofactor>
</comment>
<comment type="catalytic activity">
    <reaction evidence="7">
        <text>(sulfur carrier)-H + L-cysteine = (sulfur carrier)-SH + L-alanine</text>
        <dbReference type="Rhea" id="RHEA:43892"/>
        <dbReference type="Rhea" id="RHEA-COMP:14737"/>
        <dbReference type="Rhea" id="RHEA-COMP:14739"/>
        <dbReference type="ChEBI" id="CHEBI:29917"/>
        <dbReference type="ChEBI" id="CHEBI:35235"/>
        <dbReference type="ChEBI" id="CHEBI:57972"/>
        <dbReference type="ChEBI" id="CHEBI:64428"/>
        <dbReference type="EC" id="2.8.1.7"/>
    </reaction>
</comment>
<dbReference type="Gene3D" id="3.40.640.10">
    <property type="entry name" value="Type I PLP-dependent aspartate aminotransferase-like (Major domain)"/>
    <property type="match status" value="1"/>
</dbReference>
<dbReference type="EMBL" id="KP660727">
    <property type="protein sequence ID" value="AMK08566.1"/>
    <property type="molecule type" value="Genomic_DNA"/>
</dbReference>
<dbReference type="InterPro" id="IPR015422">
    <property type="entry name" value="PyrdxlP-dep_Trfase_small"/>
</dbReference>
<evidence type="ECO:0000256" key="3">
    <source>
        <dbReference type="ARBA" id="ARBA00010447"/>
    </source>
</evidence>
<evidence type="ECO:0000313" key="9">
    <source>
        <dbReference type="EMBL" id="AMK08566.1"/>
    </source>
</evidence>
<comment type="similarity">
    <text evidence="3">Belongs to the class-V pyridoxal-phosphate-dependent aminotransferase family. Csd subfamily.</text>
</comment>
<evidence type="ECO:0000256" key="5">
    <source>
        <dbReference type="ARBA" id="ARBA00021850"/>
    </source>
</evidence>
<gene>
    <name evidence="9" type="primary">nifS_2</name>
</gene>
<dbReference type="AlphaFoldDB" id="A0A126QI40"/>
<proteinExistence type="inferred from homology"/>
<accession>A0A126QI40</accession>
<dbReference type="RefSeq" id="WP_005754335.1">
    <property type="nucleotide sequence ID" value="NZ_CP020403.2"/>
</dbReference>